<name>A0ACA9LCF3_9GLOM</name>
<sequence>MTLYNNKIQSAKQKFLNKHKNELNIIQDSINQLSFTSPMSAQ</sequence>
<dbReference type="Proteomes" id="UP000789366">
    <property type="component" value="Unassembled WGS sequence"/>
</dbReference>
<protein>
    <submittedName>
        <fullName evidence="1">9443_t:CDS:1</fullName>
    </submittedName>
</protein>
<feature type="non-terminal residue" evidence="1">
    <location>
        <position position="42"/>
    </location>
</feature>
<evidence type="ECO:0000313" key="1">
    <source>
        <dbReference type="EMBL" id="CAG8522354.1"/>
    </source>
</evidence>
<evidence type="ECO:0000313" key="2">
    <source>
        <dbReference type="Proteomes" id="UP000789366"/>
    </source>
</evidence>
<keyword evidence="2" id="KW-1185">Reference proteome</keyword>
<organism evidence="1 2">
    <name type="scientific">Cetraspora pellucida</name>
    <dbReference type="NCBI Taxonomy" id="1433469"/>
    <lineage>
        <taxon>Eukaryota</taxon>
        <taxon>Fungi</taxon>
        <taxon>Fungi incertae sedis</taxon>
        <taxon>Mucoromycota</taxon>
        <taxon>Glomeromycotina</taxon>
        <taxon>Glomeromycetes</taxon>
        <taxon>Diversisporales</taxon>
        <taxon>Gigasporaceae</taxon>
        <taxon>Cetraspora</taxon>
    </lineage>
</organism>
<comment type="caution">
    <text evidence="1">The sequence shown here is derived from an EMBL/GenBank/DDBJ whole genome shotgun (WGS) entry which is preliminary data.</text>
</comment>
<reference evidence="1" key="1">
    <citation type="submission" date="2021-06" db="EMBL/GenBank/DDBJ databases">
        <authorList>
            <person name="Kallberg Y."/>
            <person name="Tangrot J."/>
            <person name="Rosling A."/>
        </authorList>
    </citation>
    <scope>NUCLEOTIDE SEQUENCE</scope>
    <source>
        <strain evidence="1">28 12/20/2015</strain>
    </source>
</reference>
<gene>
    <name evidence="1" type="ORF">SPELUC_LOCUS3993</name>
</gene>
<proteinExistence type="predicted"/>
<dbReference type="EMBL" id="CAJVPW010003318">
    <property type="protein sequence ID" value="CAG8522354.1"/>
    <property type="molecule type" value="Genomic_DNA"/>
</dbReference>
<accession>A0ACA9LCF3</accession>